<dbReference type="InterPro" id="IPR012505">
    <property type="entry name" value="YbbR"/>
</dbReference>
<sequence length="320" mass="36556">MKQNIKHKILGLFKSRKLNVFLLFFVLSFSILILTKLSKSYTATIPFEVNPINVDDTFVVLNKDQLKLNITMETYGFNWLRYAINTPKLDVDFKTDVVKIDSSLIWSVSRGFSNINNQFNKQKKVISINPDTLLFKYDINNIKYVPVQLNTTVNFAEGYNTLETFKTLPDSVKLIGPKTILDKVKVINTESLELNDIKTDVNIALLLNLDSLGNQVKTNVKEVNFELGVSKFSEGIVQLPIEILNSPKGKRINYFPKQISISYATSLENFNNITATDFKIICDYKEAIDDAFLTPIIVKQPEGVKNVRLLQQKIEFIIKQ</sequence>
<dbReference type="InterPro" id="IPR053154">
    <property type="entry name" value="c-di-AMP_regulator"/>
</dbReference>
<feature type="transmembrane region" description="Helical" evidence="1">
    <location>
        <begin position="20"/>
        <end position="37"/>
    </location>
</feature>
<reference evidence="2 3" key="1">
    <citation type="submission" date="2020-12" db="EMBL/GenBank/DDBJ databases">
        <title>Olleya sediminilitoris sp. nov., isolated from a tidal flat.</title>
        <authorList>
            <person name="Park S."/>
            <person name="Yoon J.-H."/>
        </authorList>
    </citation>
    <scope>NUCLEOTIDE SEQUENCE [LARGE SCALE GENOMIC DNA]</scope>
    <source>
        <strain evidence="2 3">YSTF-M6</strain>
    </source>
</reference>
<gene>
    <name evidence="2" type="ORF">JAO71_09010</name>
</gene>
<dbReference type="RefSeq" id="WP_028291413.1">
    <property type="nucleotide sequence ID" value="NZ_JAEMEF010000006.1"/>
</dbReference>
<dbReference type="PANTHER" id="PTHR37804">
    <property type="entry name" value="CDAA REGULATORY PROTEIN CDAR"/>
    <property type="match status" value="1"/>
</dbReference>
<protein>
    <submittedName>
        <fullName evidence="2">YbbR-like domain-containing protein</fullName>
    </submittedName>
</protein>
<accession>A0ABS1WLF8</accession>
<dbReference type="EMBL" id="JAEMEF010000006">
    <property type="protein sequence ID" value="MBL7559940.1"/>
    <property type="molecule type" value="Genomic_DNA"/>
</dbReference>
<comment type="caution">
    <text evidence="2">The sequence shown here is derived from an EMBL/GenBank/DDBJ whole genome shotgun (WGS) entry which is preliminary data.</text>
</comment>
<keyword evidence="1" id="KW-0812">Transmembrane</keyword>
<dbReference type="PANTHER" id="PTHR37804:SF1">
    <property type="entry name" value="CDAA REGULATORY PROTEIN CDAR"/>
    <property type="match status" value="1"/>
</dbReference>
<keyword evidence="3" id="KW-1185">Reference proteome</keyword>
<organism evidence="2 3">
    <name type="scientific">Olleya sediminilitoris</name>
    <dbReference type="NCBI Taxonomy" id="2795739"/>
    <lineage>
        <taxon>Bacteria</taxon>
        <taxon>Pseudomonadati</taxon>
        <taxon>Bacteroidota</taxon>
        <taxon>Flavobacteriia</taxon>
        <taxon>Flavobacteriales</taxon>
        <taxon>Flavobacteriaceae</taxon>
    </lineage>
</organism>
<name>A0ABS1WLF8_9FLAO</name>
<dbReference type="Pfam" id="PF07949">
    <property type="entry name" value="YbbR"/>
    <property type="match status" value="1"/>
</dbReference>
<keyword evidence="1" id="KW-1133">Transmembrane helix</keyword>
<dbReference type="Gene3D" id="2.170.120.30">
    <property type="match status" value="1"/>
</dbReference>
<evidence type="ECO:0000313" key="2">
    <source>
        <dbReference type="EMBL" id="MBL7559940.1"/>
    </source>
</evidence>
<proteinExistence type="predicted"/>
<keyword evidence="1" id="KW-0472">Membrane</keyword>
<dbReference type="Proteomes" id="UP000605013">
    <property type="component" value="Unassembled WGS sequence"/>
</dbReference>
<evidence type="ECO:0000256" key="1">
    <source>
        <dbReference type="SAM" id="Phobius"/>
    </source>
</evidence>
<dbReference type="Gene3D" id="2.170.120.40">
    <property type="entry name" value="YbbR-like domain"/>
    <property type="match status" value="1"/>
</dbReference>
<evidence type="ECO:0000313" key="3">
    <source>
        <dbReference type="Proteomes" id="UP000605013"/>
    </source>
</evidence>